<dbReference type="SUPFAM" id="SSF50978">
    <property type="entry name" value="WD40 repeat-like"/>
    <property type="match status" value="1"/>
</dbReference>
<dbReference type="InterPro" id="IPR036322">
    <property type="entry name" value="WD40_repeat_dom_sf"/>
</dbReference>
<feature type="active site" evidence="4">
    <location>
        <position position="1361"/>
    </location>
</feature>
<feature type="coiled-coil region" evidence="8">
    <location>
        <begin position="196"/>
        <end position="223"/>
    </location>
</feature>
<evidence type="ECO:0000313" key="12">
    <source>
        <dbReference type="Proteomes" id="UP000574390"/>
    </source>
</evidence>
<feature type="repeat" description="WD" evidence="6">
    <location>
        <begin position="392"/>
        <end position="433"/>
    </location>
</feature>
<keyword evidence="2 6" id="KW-0853">WD repeat</keyword>
<dbReference type="GO" id="GO:0006508">
    <property type="term" value="P:proteolysis"/>
    <property type="evidence" value="ECO:0007669"/>
    <property type="project" value="UniProtKB-KW"/>
</dbReference>
<dbReference type="FunFam" id="2.40.70.10:FF:000008">
    <property type="entry name" value="Cathepsin D"/>
    <property type="match status" value="1"/>
</dbReference>
<keyword evidence="3" id="KW-0677">Repeat</keyword>
<evidence type="ECO:0000256" key="3">
    <source>
        <dbReference type="ARBA" id="ARBA00022737"/>
    </source>
</evidence>
<dbReference type="InterPro" id="IPR001680">
    <property type="entry name" value="WD40_rpt"/>
</dbReference>
<evidence type="ECO:0000313" key="11">
    <source>
        <dbReference type="EMBL" id="KAF4708022.1"/>
    </source>
</evidence>
<feature type="region of interest" description="Disordered" evidence="9">
    <location>
        <begin position="308"/>
        <end position="363"/>
    </location>
</feature>
<dbReference type="InterPro" id="IPR021109">
    <property type="entry name" value="Peptidase_aspartic_dom_sf"/>
</dbReference>
<dbReference type="PROSITE" id="PS51767">
    <property type="entry name" value="PEPTIDASE_A1"/>
    <property type="match status" value="1"/>
</dbReference>
<dbReference type="PROSITE" id="PS00678">
    <property type="entry name" value="WD_REPEATS_1"/>
    <property type="match status" value="2"/>
</dbReference>
<protein>
    <recommendedName>
        <fullName evidence="10">Peptidase A1 domain-containing protein</fullName>
    </recommendedName>
</protein>
<dbReference type="CDD" id="cd00200">
    <property type="entry name" value="WD40"/>
    <property type="match status" value="1"/>
</dbReference>
<dbReference type="PROSITE" id="PS50082">
    <property type="entry name" value="WD_REPEATS_2"/>
    <property type="match status" value="5"/>
</dbReference>
<dbReference type="SUPFAM" id="SSF48452">
    <property type="entry name" value="TPR-like"/>
    <property type="match status" value="1"/>
</dbReference>
<feature type="repeat" description="WD" evidence="6">
    <location>
        <begin position="518"/>
        <end position="559"/>
    </location>
</feature>
<dbReference type="PANTHER" id="PTHR14604:SF3">
    <property type="entry name" value="SPERM-ASSOCIATED ANTIGEN 16 PROTEIN"/>
    <property type="match status" value="1"/>
</dbReference>
<dbReference type="PROSITE" id="PS50294">
    <property type="entry name" value="WD_REPEATS_REGION"/>
    <property type="match status" value="3"/>
</dbReference>
<keyword evidence="5" id="KW-1015">Disulfide bond</keyword>
<keyword evidence="7" id="KW-0645">Protease</keyword>
<dbReference type="Gene3D" id="2.40.70.10">
    <property type="entry name" value="Acid Proteases"/>
    <property type="match status" value="2"/>
</dbReference>
<dbReference type="Proteomes" id="UP000574390">
    <property type="component" value="Unassembled WGS sequence"/>
</dbReference>
<dbReference type="SMART" id="SM00320">
    <property type="entry name" value="WD40"/>
    <property type="match status" value="6"/>
</dbReference>
<feature type="domain" description="Peptidase A1" evidence="10">
    <location>
        <begin position="1335"/>
        <end position="1670"/>
    </location>
</feature>
<dbReference type="Pfam" id="PF00026">
    <property type="entry name" value="Asp"/>
    <property type="match status" value="1"/>
</dbReference>
<evidence type="ECO:0000256" key="4">
    <source>
        <dbReference type="PIRSR" id="PIRSR601461-1"/>
    </source>
</evidence>
<dbReference type="PRINTS" id="PR00792">
    <property type="entry name" value="PEPSIN"/>
</dbReference>
<name>A0A7J6QIJ1_PEROL</name>
<evidence type="ECO:0000256" key="7">
    <source>
        <dbReference type="RuleBase" id="RU000454"/>
    </source>
</evidence>
<keyword evidence="8" id="KW-0175">Coiled coil</keyword>
<proteinExistence type="inferred from homology"/>
<feature type="compositionally biased region" description="Basic and acidic residues" evidence="9">
    <location>
        <begin position="698"/>
        <end position="711"/>
    </location>
</feature>
<dbReference type="InterPro" id="IPR019775">
    <property type="entry name" value="WD40_repeat_CS"/>
</dbReference>
<evidence type="ECO:0000256" key="2">
    <source>
        <dbReference type="ARBA" id="ARBA00022574"/>
    </source>
</evidence>
<feature type="disulfide bond" evidence="5">
    <location>
        <begin position="1374"/>
        <end position="1379"/>
    </location>
</feature>
<evidence type="ECO:0000256" key="5">
    <source>
        <dbReference type="PIRSR" id="PIRSR601461-2"/>
    </source>
</evidence>
<dbReference type="Gene3D" id="1.25.40.10">
    <property type="entry name" value="Tetratricopeptide repeat domain"/>
    <property type="match status" value="1"/>
</dbReference>
<comment type="similarity">
    <text evidence="1 7">Belongs to the peptidase A1 family.</text>
</comment>
<feature type="region of interest" description="Disordered" evidence="9">
    <location>
        <begin position="834"/>
        <end position="857"/>
    </location>
</feature>
<evidence type="ECO:0000256" key="6">
    <source>
        <dbReference type="PROSITE-ProRule" id="PRU00221"/>
    </source>
</evidence>
<dbReference type="Gene3D" id="2.130.10.10">
    <property type="entry name" value="YVTN repeat-like/Quinoprotein amine dehydrogenase"/>
    <property type="match status" value="2"/>
</dbReference>
<dbReference type="InterPro" id="IPR011990">
    <property type="entry name" value="TPR-like_helical_dom_sf"/>
</dbReference>
<evidence type="ECO:0000256" key="1">
    <source>
        <dbReference type="ARBA" id="ARBA00007447"/>
    </source>
</evidence>
<feature type="repeat" description="WD" evidence="6">
    <location>
        <begin position="560"/>
        <end position="594"/>
    </location>
</feature>
<keyword evidence="7" id="KW-0064">Aspartyl protease</keyword>
<comment type="caution">
    <text evidence="11">The sequence shown here is derived from an EMBL/GenBank/DDBJ whole genome shotgun (WGS) entry which is preliminary data.</text>
</comment>
<reference evidence="11 12" key="1">
    <citation type="submission" date="2020-04" db="EMBL/GenBank/DDBJ databases">
        <title>Perkinsus olseni comparative genomics.</title>
        <authorList>
            <person name="Bogema D.R."/>
        </authorList>
    </citation>
    <scope>NUCLEOTIDE SEQUENCE [LARGE SCALE GENOMIC DNA]</scope>
    <source>
        <strain evidence="11">ATCC PRA-205</strain>
    </source>
</reference>
<feature type="region of interest" description="Disordered" evidence="9">
    <location>
        <begin position="695"/>
        <end position="716"/>
    </location>
</feature>
<dbReference type="InterPro" id="IPR015943">
    <property type="entry name" value="WD40/YVTN_repeat-like_dom_sf"/>
</dbReference>
<dbReference type="PRINTS" id="PR00320">
    <property type="entry name" value="GPROTEINBRPT"/>
</dbReference>
<dbReference type="GO" id="GO:0004190">
    <property type="term" value="F:aspartic-type endopeptidase activity"/>
    <property type="evidence" value="ECO:0007669"/>
    <property type="project" value="UniProtKB-KW"/>
</dbReference>
<dbReference type="PANTHER" id="PTHR14604">
    <property type="entry name" value="WD40 REPEAT PF20"/>
    <property type="match status" value="1"/>
</dbReference>
<keyword evidence="7" id="KW-0378">Hydrolase</keyword>
<evidence type="ECO:0000256" key="9">
    <source>
        <dbReference type="SAM" id="MobiDB-lite"/>
    </source>
</evidence>
<feature type="active site" evidence="4">
    <location>
        <position position="1561"/>
    </location>
</feature>
<dbReference type="PROSITE" id="PS00141">
    <property type="entry name" value="ASP_PROTEASE"/>
    <property type="match status" value="1"/>
</dbReference>
<organism evidence="11 12">
    <name type="scientific">Perkinsus olseni</name>
    <name type="common">Perkinsus atlanticus</name>
    <dbReference type="NCBI Taxonomy" id="32597"/>
    <lineage>
        <taxon>Eukaryota</taxon>
        <taxon>Sar</taxon>
        <taxon>Alveolata</taxon>
        <taxon>Perkinsozoa</taxon>
        <taxon>Perkinsea</taxon>
        <taxon>Perkinsida</taxon>
        <taxon>Perkinsidae</taxon>
        <taxon>Perkinsus</taxon>
    </lineage>
</organism>
<dbReference type="InterPro" id="IPR001461">
    <property type="entry name" value="Aspartic_peptidase_A1"/>
</dbReference>
<gene>
    <name evidence="11" type="ORF">FOZ62_025437</name>
</gene>
<feature type="repeat" description="WD" evidence="6">
    <location>
        <begin position="434"/>
        <end position="475"/>
    </location>
</feature>
<feature type="repeat" description="WD" evidence="6">
    <location>
        <begin position="476"/>
        <end position="517"/>
    </location>
</feature>
<dbReference type="SUPFAM" id="SSF50630">
    <property type="entry name" value="Acid proteases"/>
    <property type="match status" value="1"/>
</dbReference>
<accession>A0A7J6QIJ1</accession>
<sequence>MSLGACPESYTITMAAAATEARPCDARGEDLVEAVDATPELIGSIMNPDDDEVLERVAEEGFDEGGARQFISCVSSPYSHRSPIEHWPSSQTTTWMGTILWETSERAEATPIPDHAVGVGSGDRRSPLEAEVRVRPPVVDDFIRNFFIKHGLKRSLDAFQNEWYSLQLSGKLNPAAMDDETVPDLYLRSQQLMDVIRAQEAEMKKLRIVAENAKSLFDKLRQQRDFHRMHHRRVVQEKEKLISTSIEVVEGSESGVAGDFKRLRSHYEQYEPTLTELRHKYEVAMKEKFLLKMERDKYMARASALEKQIDESGAPGGVTGEQSAGRSTAGGEGPSGEASSQRSPRVGRKGDTPWPTEAAARQAAADFTQRMGEDPPAMDVEIVTSLRLARTFKAHDEGLCKVALHPRIPMVASTSDDGTWKLWSLPDGEVQMHGKGHKAFVSDLAFHPEGSVFVTTSGDRTAKVWNVIKEMCLATLTDHSETVWSGDYHQSGGFFATSSADQTVKIFDSKSLRCRQTLRGHVDAVNTVQFQPFTGNLATASADKTASIWDMRTGLCVQTFYGHRNALNHARFDRKGMYLASADADGIVKVWDLRMVAEILQIDTGNMPANEVDWDTSGKVIAVASMDSSVKLFDVWEKKFLIALEGHEDSLGERLWPSVTTIMTVDDTDLPRFTEVPEDLEVSLALTQSTLDGYQVSEDGRSDLSTEKWNSDDEPPVEEVNDRMVISRDGSLIRTVMKVGKRVDGLDRPGRYDKVHIKYRLEVPHGGEQLPGSAWAHRATSLEFEVGSCDPGVPSAIDVGVRYMGVGSECRVESSQSAWRFPYRDEADLLQGKSSRPSKKRFQFMAPPPTASPMTASAGDRRPVAYLIQLVSVKRCYVLRDDGLLRRWVLRSRDPRMAWKASPKVGDTVAIVKASALPHGCSERRVLQGTYLDKAIATMRVGELARIEVSVPGSEETVEELELRDVFPHGWVCSPRDGTVRMLEKQEVPQSMGLPLSRTLVVEEDSVVTVGIAGPFGLRTVMVLQWTYGRYIVHPIFDAMIRSMRVGERAIFTPLPGADRAYVSDERLSVSCDPGPQALASGVTMEEAILKWVLGAPDVTPVPSLTAFDCRVCEMVLVTVNRDEQGDTSVEAVLSRSRMRKDIGNRLLAVGALQEARSEYMSALDGLKMLHKAPHEKPSKEQEALELAVNLNLSLVCLKQGDHPEAQRFAMRAKELDPDNMKARYRLALALIEQRKEEDRAVHILETVSCPVDCYYGMYCNQYLIVLGLLILGCDSRIHSGRRALHSIPLQASSIHGLRRSSACGLTSLLQLHRQAQLESIMTEIPLYNLHDTQYVGPIGVGTSSNDDRNSPQQTVNVVFDTGSTNIWVQSDLCESPACVSLHKYSEAESRTFVEPHRRNRYLDILFGTGELKGLMASDTISVGPYKVSNQSFAMIQEEIGKIFQQIPFEGILGLAFPKMAANGQLPFFDNVMRHYALGGRNEFSFYFQPSPGKGSMILFGGVDTRLYDGPIRMFPVVQEYYWAIQLVDFKIGEESFASMPAGTRRLRQWVPPRISKLIFDTGTTYFAAPSFLFTRISRRLPPAPCATIAMESRKYPDIHYLLKDENAVIFDLAVPAKEYMLDAGEGQCVLAFMPMDVPGRYGPALILGEVFMRRWLTTYDRGDGSPGGAYVGLARAKHIPS</sequence>
<dbReference type="InterPro" id="IPR033121">
    <property type="entry name" value="PEPTIDASE_A1"/>
</dbReference>
<evidence type="ECO:0000259" key="10">
    <source>
        <dbReference type="PROSITE" id="PS51767"/>
    </source>
</evidence>
<dbReference type="EMBL" id="JABANM010029426">
    <property type="protein sequence ID" value="KAF4708022.1"/>
    <property type="molecule type" value="Genomic_DNA"/>
</dbReference>
<dbReference type="InterPro" id="IPR001969">
    <property type="entry name" value="Aspartic_peptidase_AS"/>
</dbReference>
<dbReference type="InterPro" id="IPR050995">
    <property type="entry name" value="WD-F-box_domain-protein"/>
</dbReference>
<evidence type="ECO:0000256" key="8">
    <source>
        <dbReference type="SAM" id="Coils"/>
    </source>
</evidence>
<dbReference type="Pfam" id="PF00400">
    <property type="entry name" value="WD40"/>
    <property type="match status" value="6"/>
</dbReference>
<dbReference type="InterPro" id="IPR020472">
    <property type="entry name" value="WD40_PAC1"/>
</dbReference>